<dbReference type="RefSeq" id="WP_236891713.1">
    <property type="nucleotide sequence ID" value="NZ_AP024488.1"/>
</dbReference>
<proteinExistence type="predicted"/>
<gene>
    <name evidence="3" type="ORF">DSLASN_11010</name>
</gene>
<keyword evidence="1" id="KW-0732">Signal</keyword>
<dbReference type="PANTHER" id="PTHR11614">
    <property type="entry name" value="PHOSPHOLIPASE-RELATED"/>
    <property type="match status" value="1"/>
</dbReference>
<dbReference type="Proteomes" id="UP001320148">
    <property type="component" value="Chromosome"/>
</dbReference>
<protein>
    <recommendedName>
        <fullName evidence="2">Serine aminopeptidase S33 domain-containing protein</fullName>
    </recommendedName>
</protein>
<organism evidence="3 4">
    <name type="scientific">Desulfoluna limicola</name>
    <dbReference type="NCBI Taxonomy" id="2810562"/>
    <lineage>
        <taxon>Bacteria</taxon>
        <taxon>Pseudomonadati</taxon>
        <taxon>Thermodesulfobacteriota</taxon>
        <taxon>Desulfobacteria</taxon>
        <taxon>Desulfobacterales</taxon>
        <taxon>Desulfolunaceae</taxon>
        <taxon>Desulfoluna</taxon>
    </lineage>
</organism>
<feature type="domain" description="Serine aminopeptidase S33" evidence="2">
    <location>
        <begin position="82"/>
        <end position="303"/>
    </location>
</feature>
<keyword evidence="4" id="KW-1185">Reference proteome</keyword>
<evidence type="ECO:0000313" key="4">
    <source>
        <dbReference type="Proteomes" id="UP001320148"/>
    </source>
</evidence>
<dbReference type="PROSITE" id="PS51257">
    <property type="entry name" value="PROKAR_LIPOPROTEIN"/>
    <property type="match status" value="1"/>
</dbReference>
<name>A0ABM7PE85_9BACT</name>
<dbReference type="EMBL" id="AP024488">
    <property type="protein sequence ID" value="BCS95469.1"/>
    <property type="molecule type" value="Genomic_DNA"/>
</dbReference>
<evidence type="ECO:0000259" key="2">
    <source>
        <dbReference type="Pfam" id="PF12146"/>
    </source>
</evidence>
<accession>A0ABM7PE85</accession>
<reference evidence="3 4" key="1">
    <citation type="submission" date="2021-02" db="EMBL/GenBank/DDBJ databases">
        <title>Complete genome of Desulfoluna sp. strain ASN36.</title>
        <authorList>
            <person name="Takahashi A."/>
            <person name="Kojima H."/>
            <person name="Fukui M."/>
        </authorList>
    </citation>
    <scope>NUCLEOTIDE SEQUENCE [LARGE SCALE GENOMIC DNA]</scope>
    <source>
        <strain evidence="3 4">ASN36</strain>
    </source>
</reference>
<dbReference type="InterPro" id="IPR022742">
    <property type="entry name" value="Hydrolase_4"/>
</dbReference>
<dbReference type="Pfam" id="PF12146">
    <property type="entry name" value="Hydrolase_4"/>
    <property type="match status" value="1"/>
</dbReference>
<dbReference type="Gene3D" id="3.40.50.1820">
    <property type="entry name" value="alpha/beta hydrolase"/>
    <property type="match status" value="1"/>
</dbReference>
<feature type="signal peptide" evidence="1">
    <location>
        <begin position="1"/>
        <end position="26"/>
    </location>
</feature>
<feature type="chain" id="PRO_5046968518" description="Serine aminopeptidase S33 domain-containing protein" evidence="1">
    <location>
        <begin position="27"/>
        <end position="335"/>
    </location>
</feature>
<dbReference type="InterPro" id="IPR051044">
    <property type="entry name" value="MAG_DAG_Lipase"/>
</dbReference>
<dbReference type="InterPro" id="IPR029058">
    <property type="entry name" value="AB_hydrolase_fold"/>
</dbReference>
<sequence>MSKINSKMGCLTVVQLSVLLLVCSCASFDVRTYTSRIDASDGTQQTACATTHDTLNIAPIACGRKYDASVRDTNYTRVLCGKNDTAVILLHGFIGSPFEVYYLGQQLNTAGYTVYMPLLQGFGGDTDLANRTGYNAWQSTVKESLDVVCPHYSKVVVIGFSLGGTVVSDFLLNGESSCPTVKGAVLLAPYYSPSVAGGKVLNNMMAVFTDSISLKKLYQLSANDDLKIPVSNPEYYNSDMPLKAVKEIVKYGEMLREQEHSMRVGVPVLFVYTEDDQTVNNKVSAAFIERNFSNSKTIKFSKEEKVRHQLAVPVGNDRFDYFCETVISFIETIDD</sequence>
<evidence type="ECO:0000256" key="1">
    <source>
        <dbReference type="SAM" id="SignalP"/>
    </source>
</evidence>
<evidence type="ECO:0000313" key="3">
    <source>
        <dbReference type="EMBL" id="BCS95469.1"/>
    </source>
</evidence>
<dbReference type="SUPFAM" id="SSF53474">
    <property type="entry name" value="alpha/beta-Hydrolases"/>
    <property type="match status" value="1"/>
</dbReference>